<keyword evidence="2" id="KW-1003">Cell membrane</keyword>
<dbReference type="PANTHER" id="PTHR43370:SF2">
    <property type="entry name" value="ABC TRANSPORTER PERMEASE PROTEIN"/>
    <property type="match status" value="1"/>
</dbReference>
<dbReference type="KEGG" id="dbk:DGMP_30690"/>
<feature type="transmembrane region" description="Helical" evidence="6">
    <location>
        <begin position="94"/>
        <end position="115"/>
    </location>
</feature>
<evidence type="ECO:0000256" key="2">
    <source>
        <dbReference type="ARBA" id="ARBA00022475"/>
    </source>
</evidence>
<dbReference type="Pfam" id="PF02653">
    <property type="entry name" value="BPD_transp_2"/>
    <property type="match status" value="1"/>
</dbReference>
<keyword evidence="5 6" id="KW-0472">Membrane</keyword>
<feature type="transmembrane region" description="Helical" evidence="6">
    <location>
        <begin position="224"/>
        <end position="248"/>
    </location>
</feature>
<comment type="subcellular location">
    <subcellularLocation>
        <location evidence="1">Cell membrane</location>
        <topology evidence="1">Multi-pass membrane protein</topology>
    </subcellularLocation>
</comment>
<dbReference type="EMBL" id="AP024086">
    <property type="protein sequence ID" value="BCL62376.1"/>
    <property type="molecule type" value="Genomic_DNA"/>
</dbReference>
<sequence>MELAIIIPLLAAAVQSGTPILYATLGEILTEKSGVLNLGVEGAMIVGALTGFIVSRSTGNPALGFLAAGCTGALLTAVHGVVCLWFQGNQVVSGLALTILGTGLANYLGTSYVGLSAPGFSPVELPILSSLPVLGPVFFNHDILVYLSYLIPPALWFFFSTTRFGLGLRAAGEYPAAATAAGLNVIGYRWFGICGGGFFMGLGGAYLSLAYTHMWTTNLTGGRGWIAVALVIFAFWRPGRAVLGAYLFGGIMALQLRLQASGTQLPSSILLMLPYGLTIFVLVLSSWRKKVSEEPGALGVNVEPVD</sequence>
<name>A0A8D5JSQ5_9BACT</name>
<proteinExistence type="predicted"/>
<feature type="transmembrane region" description="Helical" evidence="6">
    <location>
        <begin position="268"/>
        <end position="287"/>
    </location>
</feature>
<evidence type="ECO:0000256" key="4">
    <source>
        <dbReference type="ARBA" id="ARBA00022989"/>
    </source>
</evidence>
<dbReference type="PANTHER" id="PTHR43370">
    <property type="entry name" value="SUGAR ABC TRANSPORTER INTEGRAL MEMBRANE PROTEIN-RELATED"/>
    <property type="match status" value="1"/>
</dbReference>
<evidence type="ECO:0000256" key="3">
    <source>
        <dbReference type="ARBA" id="ARBA00022692"/>
    </source>
</evidence>
<feature type="transmembrane region" description="Helical" evidence="6">
    <location>
        <begin position="62"/>
        <end position="88"/>
    </location>
</feature>
<dbReference type="RefSeq" id="WP_228854736.1">
    <property type="nucleotide sequence ID" value="NZ_AP024086.1"/>
</dbReference>
<dbReference type="GO" id="GO:0005886">
    <property type="term" value="C:plasma membrane"/>
    <property type="evidence" value="ECO:0007669"/>
    <property type="project" value="UniProtKB-SubCell"/>
</dbReference>
<reference evidence="7" key="1">
    <citation type="submission" date="2020-09" db="EMBL/GenBank/DDBJ databases">
        <title>Desulfogranum mesoprofundum gen. nov., sp. nov., a novel mesophilic, sulfate-reducing chemolithoautotroph isolated from a deep-sea hydrothermal vent chimney in the Suiyo Seamount.</title>
        <authorList>
            <person name="Hashimoto Y."/>
            <person name="Nakagawa S."/>
        </authorList>
    </citation>
    <scope>NUCLEOTIDE SEQUENCE</scope>
    <source>
        <strain evidence="7">KT2</strain>
    </source>
</reference>
<dbReference type="Proteomes" id="UP000826725">
    <property type="component" value="Chromosome"/>
</dbReference>
<dbReference type="GO" id="GO:0022857">
    <property type="term" value="F:transmembrane transporter activity"/>
    <property type="evidence" value="ECO:0007669"/>
    <property type="project" value="InterPro"/>
</dbReference>
<evidence type="ECO:0000256" key="5">
    <source>
        <dbReference type="ARBA" id="ARBA00023136"/>
    </source>
</evidence>
<keyword evidence="8" id="KW-1185">Reference proteome</keyword>
<organism evidence="7 8">
    <name type="scientific">Desulfomarina profundi</name>
    <dbReference type="NCBI Taxonomy" id="2772557"/>
    <lineage>
        <taxon>Bacteria</taxon>
        <taxon>Pseudomonadati</taxon>
        <taxon>Thermodesulfobacteriota</taxon>
        <taxon>Desulfobulbia</taxon>
        <taxon>Desulfobulbales</taxon>
        <taxon>Desulfobulbaceae</taxon>
        <taxon>Desulfomarina</taxon>
    </lineage>
</organism>
<dbReference type="InterPro" id="IPR001851">
    <property type="entry name" value="ABC_transp_permease"/>
</dbReference>
<dbReference type="CDD" id="cd06580">
    <property type="entry name" value="TM_PBP1_transp_TpRbsC_like"/>
    <property type="match status" value="1"/>
</dbReference>
<evidence type="ECO:0000313" key="7">
    <source>
        <dbReference type="EMBL" id="BCL62376.1"/>
    </source>
</evidence>
<feature type="transmembrane region" description="Helical" evidence="6">
    <location>
        <begin position="35"/>
        <end position="55"/>
    </location>
</feature>
<feature type="transmembrane region" description="Helical" evidence="6">
    <location>
        <begin position="190"/>
        <end position="212"/>
    </location>
</feature>
<dbReference type="AlphaFoldDB" id="A0A8D5JSQ5"/>
<evidence type="ECO:0000256" key="1">
    <source>
        <dbReference type="ARBA" id="ARBA00004651"/>
    </source>
</evidence>
<accession>A0A8D5JSQ5</accession>
<keyword evidence="4 6" id="KW-1133">Transmembrane helix</keyword>
<evidence type="ECO:0000313" key="8">
    <source>
        <dbReference type="Proteomes" id="UP000826725"/>
    </source>
</evidence>
<keyword evidence="3 6" id="KW-0812">Transmembrane</keyword>
<gene>
    <name evidence="7" type="ORF">DGMP_30690</name>
</gene>
<evidence type="ECO:0000256" key="6">
    <source>
        <dbReference type="SAM" id="Phobius"/>
    </source>
</evidence>
<protein>
    <submittedName>
        <fullName evidence="7">ABC transporter permease</fullName>
    </submittedName>
</protein>